<evidence type="ECO:0000313" key="7">
    <source>
        <dbReference type="EMBL" id="KAL3779560.1"/>
    </source>
</evidence>
<name>A0ABD3NUE2_9STRA</name>
<reference evidence="7 8" key="1">
    <citation type="journal article" date="2020" name="G3 (Bethesda)">
        <title>Improved Reference Genome for Cyclotella cryptica CCMP332, a Model for Cell Wall Morphogenesis, Salinity Adaptation, and Lipid Production in Diatoms (Bacillariophyta).</title>
        <authorList>
            <person name="Roberts W.R."/>
            <person name="Downey K.M."/>
            <person name="Ruck E.C."/>
            <person name="Traller J.C."/>
            <person name="Alverson A.J."/>
        </authorList>
    </citation>
    <scope>NUCLEOTIDE SEQUENCE [LARGE SCALE GENOMIC DNA]</scope>
    <source>
        <strain evidence="7 8">CCMP332</strain>
    </source>
</reference>
<dbReference type="InterPro" id="IPR008978">
    <property type="entry name" value="HSP20-like_chaperone"/>
</dbReference>
<evidence type="ECO:0000256" key="2">
    <source>
        <dbReference type="PROSITE-ProRule" id="PRU00285"/>
    </source>
</evidence>
<feature type="signal peptide" evidence="5">
    <location>
        <begin position="1"/>
        <end position="26"/>
    </location>
</feature>
<keyword evidence="8" id="KW-1185">Reference proteome</keyword>
<gene>
    <name evidence="7" type="ORF">HJC23_009612</name>
</gene>
<evidence type="ECO:0000256" key="5">
    <source>
        <dbReference type="SAM" id="SignalP"/>
    </source>
</evidence>
<organism evidence="7 8">
    <name type="scientific">Cyclotella cryptica</name>
    <dbReference type="NCBI Taxonomy" id="29204"/>
    <lineage>
        <taxon>Eukaryota</taxon>
        <taxon>Sar</taxon>
        <taxon>Stramenopiles</taxon>
        <taxon>Ochrophyta</taxon>
        <taxon>Bacillariophyta</taxon>
        <taxon>Coscinodiscophyceae</taxon>
        <taxon>Thalassiosirophycidae</taxon>
        <taxon>Stephanodiscales</taxon>
        <taxon>Stephanodiscaceae</taxon>
        <taxon>Cyclotella</taxon>
    </lineage>
</organism>
<dbReference type="AlphaFoldDB" id="A0ABD3NUE2"/>
<evidence type="ECO:0000313" key="8">
    <source>
        <dbReference type="Proteomes" id="UP001516023"/>
    </source>
</evidence>
<feature type="domain" description="SHSP" evidence="6">
    <location>
        <begin position="107"/>
        <end position="218"/>
    </location>
</feature>
<dbReference type="SUPFAM" id="SSF49764">
    <property type="entry name" value="HSP20-like chaperones"/>
    <property type="match status" value="1"/>
</dbReference>
<proteinExistence type="inferred from homology"/>
<evidence type="ECO:0000256" key="1">
    <source>
        <dbReference type="ARBA" id="ARBA00023016"/>
    </source>
</evidence>
<feature type="region of interest" description="Disordered" evidence="4">
    <location>
        <begin position="226"/>
        <end position="259"/>
    </location>
</feature>
<comment type="caution">
    <text evidence="7">The sequence shown here is derived from an EMBL/GenBank/DDBJ whole genome shotgun (WGS) entry which is preliminary data.</text>
</comment>
<comment type="similarity">
    <text evidence="2 3">Belongs to the small heat shock protein (HSP20) family.</text>
</comment>
<evidence type="ECO:0000259" key="6">
    <source>
        <dbReference type="PROSITE" id="PS01031"/>
    </source>
</evidence>
<dbReference type="Gene3D" id="2.60.40.790">
    <property type="match status" value="1"/>
</dbReference>
<dbReference type="Pfam" id="PF00011">
    <property type="entry name" value="HSP20"/>
    <property type="match status" value="1"/>
</dbReference>
<feature type="chain" id="PRO_5044764741" description="SHSP domain-containing protein" evidence="5">
    <location>
        <begin position="27"/>
        <end position="259"/>
    </location>
</feature>
<keyword evidence="1" id="KW-0346">Stress response</keyword>
<dbReference type="PROSITE" id="PS01031">
    <property type="entry name" value="SHSP"/>
    <property type="match status" value="1"/>
</dbReference>
<keyword evidence="5" id="KW-0732">Signal</keyword>
<sequence length="259" mass="28910">MKTTSIFHSKFFAIAVALSLGVSVQAAYHMAMRTRPSMSLGTMMLPKLSRQSFFSRDVAQVMRDFDEMFDSMAMMRDFDDMFYEPFAIQERLMSGPPYLLPSSPDKTSLALGLPKQTYEISQDEKQLQIKVNVPGTEAGDVDVQFDEEKRLLKISGKSKREDKGISVHSSFERTFSMNRDIDTSNISARMENGGLLITAPKYDNVKESMRRIDIIDAGNTSEVTSHVNGKEGDGVSTVFTKESEAKAPADDTIIDLDAQ</sequence>
<dbReference type="CDD" id="cd00298">
    <property type="entry name" value="ACD_sHsps_p23-like"/>
    <property type="match status" value="1"/>
</dbReference>
<dbReference type="InterPro" id="IPR002068">
    <property type="entry name" value="A-crystallin/Hsp20_dom"/>
</dbReference>
<evidence type="ECO:0000256" key="3">
    <source>
        <dbReference type="RuleBase" id="RU003616"/>
    </source>
</evidence>
<evidence type="ECO:0000256" key="4">
    <source>
        <dbReference type="SAM" id="MobiDB-lite"/>
    </source>
</evidence>
<protein>
    <recommendedName>
        <fullName evidence="6">SHSP domain-containing protein</fullName>
    </recommendedName>
</protein>
<dbReference type="PANTHER" id="PTHR11527">
    <property type="entry name" value="HEAT-SHOCK PROTEIN 20 FAMILY MEMBER"/>
    <property type="match status" value="1"/>
</dbReference>
<dbReference type="EMBL" id="JABMIG020000385">
    <property type="protein sequence ID" value="KAL3779560.1"/>
    <property type="molecule type" value="Genomic_DNA"/>
</dbReference>
<dbReference type="InterPro" id="IPR031107">
    <property type="entry name" value="Small_HSP"/>
</dbReference>
<dbReference type="Proteomes" id="UP001516023">
    <property type="component" value="Unassembled WGS sequence"/>
</dbReference>
<accession>A0ABD3NUE2</accession>